<dbReference type="Proteomes" id="UP001498398">
    <property type="component" value="Unassembled WGS sequence"/>
</dbReference>
<comment type="caution">
    <text evidence="1">The sequence shown here is derived from an EMBL/GenBank/DDBJ whole genome shotgun (WGS) entry which is preliminary data.</text>
</comment>
<dbReference type="EMBL" id="JBANRG010000003">
    <property type="protein sequence ID" value="KAK7468832.1"/>
    <property type="molecule type" value="Genomic_DNA"/>
</dbReference>
<sequence length="171" mass="20137">MDDVVVGEDDVVFCQSLVSVTRLQVDHVQCLRALLDCSKSNDAHCFPQLTFLRYRSLYISDWKELAALIDAFVPRYPPSLQIEVSGEGYDATEYSHFFDEKTRIQFSQLNDRQLLACFTDGYDSLDEGMWSSEESPDEFGYDDYEYDWDEYWEDEGFEDFDDDYEELEDVY</sequence>
<evidence type="ECO:0000313" key="1">
    <source>
        <dbReference type="EMBL" id="KAK7468832.1"/>
    </source>
</evidence>
<proteinExistence type="predicted"/>
<organism evidence="1 2">
    <name type="scientific">Marasmiellus scandens</name>
    <dbReference type="NCBI Taxonomy" id="2682957"/>
    <lineage>
        <taxon>Eukaryota</taxon>
        <taxon>Fungi</taxon>
        <taxon>Dikarya</taxon>
        <taxon>Basidiomycota</taxon>
        <taxon>Agaricomycotina</taxon>
        <taxon>Agaricomycetes</taxon>
        <taxon>Agaricomycetidae</taxon>
        <taxon>Agaricales</taxon>
        <taxon>Marasmiineae</taxon>
        <taxon>Omphalotaceae</taxon>
        <taxon>Marasmiellus</taxon>
    </lineage>
</organism>
<protein>
    <submittedName>
        <fullName evidence="1">Uncharacterized protein</fullName>
    </submittedName>
</protein>
<name>A0ABR1JZ83_9AGAR</name>
<accession>A0ABR1JZ83</accession>
<evidence type="ECO:0000313" key="2">
    <source>
        <dbReference type="Proteomes" id="UP001498398"/>
    </source>
</evidence>
<keyword evidence="2" id="KW-1185">Reference proteome</keyword>
<gene>
    <name evidence="1" type="ORF">VKT23_003333</name>
</gene>
<reference evidence="1 2" key="1">
    <citation type="submission" date="2024-01" db="EMBL/GenBank/DDBJ databases">
        <title>A draft genome for the cacao thread blight pathogen Marasmiellus scandens.</title>
        <authorList>
            <person name="Baruah I.K."/>
            <person name="Leung J."/>
            <person name="Bukari Y."/>
            <person name="Amoako-Attah I."/>
            <person name="Meinhardt L.W."/>
            <person name="Bailey B.A."/>
            <person name="Cohen S.P."/>
        </authorList>
    </citation>
    <scope>NUCLEOTIDE SEQUENCE [LARGE SCALE GENOMIC DNA]</scope>
    <source>
        <strain evidence="1 2">GH-19</strain>
    </source>
</reference>